<reference evidence="6" key="2">
    <citation type="journal article" date="2022" name="Hortic Res">
        <title>The genome of Dioscorea zingiberensis sheds light on the biosynthesis, origin and evolution of the medicinally important diosgenin saponins.</title>
        <authorList>
            <person name="Li Y."/>
            <person name="Tan C."/>
            <person name="Li Z."/>
            <person name="Guo J."/>
            <person name="Li S."/>
            <person name="Chen X."/>
            <person name="Wang C."/>
            <person name="Dai X."/>
            <person name="Yang H."/>
            <person name="Song W."/>
            <person name="Hou L."/>
            <person name="Xu J."/>
            <person name="Tong Z."/>
            <person name="Xu A."/>
            <person name="Yuan X."/>
            <person name="Wang W."/>
            <person name="Yang Q."/>
            <person name="Chen L."/>
            <person name="Sun Z."/>
            <person name="Wang K."/>
            <person name="Pan B."/>
            <person name="Chen J."/>
            <person name="Bao Y."/>
            <person name="Liu F."/>
            <person name="Qi X."/>
            <person name="Gang D.R."/>
            <person name="Wen J."/>
            <person name="Li J."/>
        </authorList>
    </citation>
    <scope>NUCLEOTIDE SEQUENCE</scope>
    <source>
        <strain evidence="6">Dzin_1.0</strain>
    </source>
</reference>
<keyword evidence="3" id="KW-0722">Serine protease inhibitor</keyword>
<dbReference type="EMBL" id="JAGGNH010000009">
    <property type="protein sequence ID" value="KAJ0963411.1"/>
    <property type="molecule type" value="Genomic_DNA"/>
</dbReference>
<dbReference type="GO" id="GO:0005615">
    <property type="term" value="C:extracellular space"/>
    <property type="evidence" value="ECO:0007669"/>
    <property type="project" value="InterPro"/>
</dbReference>
<evidence type="ECO:0000256" key="3">
    <source>
        <dbReference type="ARBA" id="ARBA00022900"/>
    </source>
</evidence>
<dbReference type="InterPro" id="IPR023795">
    <property type="entry name" value="Serpin_CS"/>
</dbReference>
<accession>A0A9D5BYP8</accession>
<dbReference type="PROSITE" id="PS00284">
    <property type="entry name" value="SERPIN"/>
    <property type="match status" value="1"/>
</dbReference>
<dbReference type="InterPro" id="IPR000215">
    <property type="entry name" value="Serpin_fam"/>
</dbReference>
<comment type="caution">
    <text evidence="6">The sequence shown here is derived from an EMBL/GenBank/DDBJ whole genome shotgun (WGS) entry which is preliminary data.</text>
</comment>
<dbReference type="Gene3D" id="3.30.497.10">
    <property type="entry name" value="Antithrombin, subunit I, domain 2"/>
    <property type="match status" value="1"/>
</dbReference>
<comment type="similarity">
    <text evidence="1 4">Belongs to the serpin family.</text>
</comment>
<dbReference type="CDD" id="cd02043">
    <property type="entry name" value="serpinP_plants"/>
    <property type="match status" value="1"/>
</dbReference>
<dbReference type="SMART" id="SM00093">
    <property type="entry name" value="SERPIN"/>
    <property type="match status" value="1"/>
</dbReference>
<protein>
    <recommendedName>
        <fullName evidence="5">Serpin domain-containing protein</fullName>
    </recommendedName>
</protein>
<keyword evidence="2" id="KW-0646">Protease inhibitor</keyword>
<dbReference type="SUPFAM" id="SSF56574">
    <property type="entry name" value="Serpins"/>
    <property type="match status" value="1"/>
</dbReference>
<proteinExistence type="inferred from homology"/>
<evidence type="ECO:0000256" key="1">
    <source>
        <dbReference type="ARBA" id="ARBA00009500"/>
    </source>
</evidence>
<dbReference type="Proteomes" id="UP001085076">
    <property type="component" value="Miscellaneous, Linkage group lg09"/>
</dbReference>
<dbReference type="AlphaFoldDB" id="A0A9D5BYP8"/>
<dbReference type="GO" id="GO:0004867">
    <property type="term" value="F:serine-type endopeptidase inhibitor activity"/>
    <property type="evidence" value="ECO:0007669"/>
    <property type="project" value="UniProtKB-KW"/>
</dbReference>
<keyword evidence="7" id="KW-1185">Reference proteome</keyword>
<evidence type="ECO:0000259" key="5">
    <source>
        <dbReference type="SMART" id="SM00093"/>
    </source>
</evidence>
<dbReference type="FunFam" id="3.30.497.10:FF:000012">
    <property type="entry name" value="Predicted protein"/>
    <property type="match status" value="1"/>
</dbReference>
<gene>
    <name evidence="6" type="ORF">J5N97_028533</name>
</gene>
<dbReference type="OrthoDB" id="1063785at2759"/>
<feature type="domain" description="Serpin" evidence="5">
    <location>
        <begin position="15"/>
        <end position="382"/>
    </location>
</feature>
<dbReference type="Gene3D" id="2.30.39.10">
    <property type="entry name" value="Alpha-1-antitrypsin, domain 1"/>
    <property type="match status" value="1"/>
</dbReference>
<evidence type="ECO:0000256" key="4">
    <source>
        <dbReference type="RuleBase" id="RU000411"/>
    </source>
</evidence>
<dbReference type="InterPro" id="IPR042178">
    <property type="entry name" value="Serpin_sf_1"/>
</dbReference>
<evidence type="ECO:0000313" key="7">
    <source>
        <dbReference type="Proteomes" id="UP001085076"/>
    </source>
</evidence>
<dbReference type="PANTHER" id="PTHR11461:SF211">
    <property type="entry name" value="GH10112P-RELATED"/>
    <property type="match status" value="1"/>
</dbReference>
<sequence>MDLRDSIANQTSFALRLANHVGARIAADSNLAFSPLSLHVVLGLIAAGSKGPTRDQILSILGSASPDDLSSLSSQTVSVVLADASGGGGPRIVFSNGVWVDASASLKPSFKQIVTETYKAEAKAVDFQSKADEVAKEVNSWVNNMTSGLIKELLPSGSIDHNTRLVFGNALYFKGAWDKKFDATETTDSEFHLLNGSSVQVPFMTSKEKQFLSAHDGFKVLGLPYKKGIDERQFSMYLFLPDTQDGLWSLSEKLRDIGSLDRYLPGNKVAVGKFKIPRFKVSYGFEASDVLKGFGLDLPFSVNCDLTEMVDAQNLYVSSIFHKSFIEVNEEGTEAAAASAVVVKFGSCLSIPLDFVADHPFMFLIREDLTGVVMFIGHVLNPQLVG</sequence>
<reference evidence="6" key="1">
    <citation type="submission" date="2021-03" db="EMBL/GenBank/DDBJ databases">
        <authorList>
            <person name="Li Z."/>
            <person name="Yang C."/>
        </authorList>
    </citation>
    <scope>NUCLEOTIDE SEQUENCE</scope>
    <source>
        <strain evidence="6">Dzin_1.0</strain>
        <tissue evidence="6">Leaf</tissue>
    </source>
</reference>
<organism evidence="6 7">
    <name type="scientific">Dioscorea zingiberensis</name>
    <dbReference type="NCBI Taxonomy" id="325984"/>
    <lineage>
        <taxon>Eukaryota</taxon>
        <taxon>Viridiplantae</taxon>
        <taxon>Streptophyta</taxon>
        <taxon>Embryophyta</taxon>
        <taxon>Tracheophyta</taxon>
        <taxon>Spermatophyta</taxon>
        <taxon>Magnoliopsida</taxon>
        <taxon>Liliopsida</taxon>
        <taxon>Dioscoreales</taxon>
        <taxon>Dioscoreaceae</taxon>
        <taxon>Dioscorea</taxon>
    </lineage>
</organism>
<evidence type="ECO:0000313" key="6">
    <source>
        <dbReference type="EMBL" id="KAJ0963411.1"/>
    </source>
</evidence>
<dbReference type="PANTHER" id="PTHR11461">
    <property type="entry name" value="SERINE PROTEASE INHIBITOR, SERPIN"/>
    <property type="match status" value="1"/>
</dbReference>
<dbReference type="InterPro" id="IPR042185">
    <property type="entry name" value="Serpin_sf_2"/>
</dbReference>
<dbReference type="Pfam" id="PF00079">
    <property type="entry name" value="Serpin"/>
    <property type="match status" value="1"/>
</dbReference>
<name>A0A9D5BYP8_9LILI</name>
<evidence type="ECO:0000256" key="2">
    <source>
        <dbReference type="ARBA" id="ARBA00022690"/>
    </source>
</evidence>
<dbReference type="InterPro" id="IPR023796">
    <property type="entry name" value="Serpin_dom"/>
</dbReference>
<dbReference type="InterPro" id="IPR036186">
    <property type="entry name" value="Serpin_sf"/>
</dbReference>